<evidence type="ECO:0000256" key="1">
    <source>
        <dbReference type="PIRSR" id="PIRSR016184-1"/>
    </source>
</evidence>
<gene>
    <name evidence="2" type="ORF">HNQ80_004206</name>
</gene>
<reference evidence="2 3" key="1">
    <citation type="submission" date="2020-08" db="EMBL/GenBank/DDBJ databases">
        <title>Genomic Encyclopedia of Type Strains, Phase IV (KMG-IV): sequencing the most valuable type-strain genomes for metagenomic binning, comparative biology and taxonomic classification.</title>
        <authorList>
            <person name="Goeker M."/>
        </authorList>
    </citation>
    <scope>NUCLEOTIDE SEQUENCE [LARGE SCALE GENOMIC DNA]</scope>
    <source>
        <strain evidence="2 3">DSM 103526</strain>
    </source>
</reference>
<dbReference type="RefSeq" id="WP_184312567.1">
    <property type="nucleotide sequence ID" value="NZ_JACHEN010000032.1"/>
</dbReference>
<proteinExistence type="predicted"/>
<protein>
    <submittedName>
        <fullName evidence="2">Trans-2,3-dihydro-3-hydroxyanthranilate isomerase</fullName>
        <ecNumber evidence="2">5.3.3.17</ecNumber>
    </submittedName>
</protein>
<dbReference type="Proteomes" id="UP000579281">
    <property type="component" value="Unassembled WGS sequence"/>
</dbReference>
<dbReference type="EC" id="5.3.3.17" evidence="2"/>
<dbReference type="AlphaFoldDB" id="A0A841KXI8"/>
<dbReference type="NCBIfam" id="TIGR00654">
    <property type="entry name" value="PhzF_family"/>
    <property type="match status" value="1"/>
</dbReference>
<feature type="active site" evidence="1">
    <location>
        <position position="46"/>
    </location>
</feature>
<evidence type="ECO:0000313" key="2">
    <source>
        <dbReference type="EMBL" id="MBB6218067.1"/>
    </source>
</evidence>
<dbReference type="GO" id="GO:0005737">
    <property type="term" value="C:cytoplasm"/>
    <property type="evidence" value="ECO:0007669"/>
    <property type="project" value="TreeGrafter"/>
</dbReference>
<organism evidence="2 3">
    <name type="scientific">Anaerosolibacter carboniphilus</name>
    <dbReference type="NCBI Taxonomy" id="1417629"/>
    <lineage>
        <taxon>Bacteria</taxon>
        <taxon>Bacillati</taxon>
        <taxon>Bacillota</taxon>
        <taxon>Clostridia</taxon>
        <taxon>Peptostreptococcales</taxon>
        <taxon>Thermotaleaceae</taxon>
        <taxon>Anaerosolibacter</taxon>
    </lineage>
</organism>
<keyword evidence="2" id="KW-0413">Isomerase</keyword>
<comment type="caution">
    <text evidence="2">The sequence shown here is derived from an EMBL/GenBank/DDBJ whole genome shotgun (WGS) entry which is preliminary data.</text>
</comment>
<keyword evidence="3" id="KW-1185">Reference proteome</keyword>
<dbReference type="EMBL" id="JACHEN010000032">
    <property type="protein sequence ID" value="MBB6218067.1"/>
    <property type="molecule type" value="Genomic_DNA"/>
</dbReference>
<accession>A0A841KXI8</accession>
<evidence type="ECO:0000313" key="3">
    <source>
        <dbReference type="Proteomes" id="UP000579281"/>
    </source>
</evidence>
<dbReference type="PANTHER" id="PTHR13774">
    <property type="entry name" value="PHENAZINE BIOSYNTHESIS PROTEIN"/>
    <property type="match status" value="1"/>
</dbReference>
<dbReference type="SUPFAM" id="SSF54506">
    <property type="entry name" value="Diaminopimelate epimerase-like"/>
    <property type="match status" value="1"/>
</dbReference>
<dbReference type="GO" id="GO:0102943">
    <property type="term" value="F:trans-2,3-dihydro-3-hydroxy-anthranilate isomerase activity"/>
    <property type="evidence" value="ECO:0007669"/>
    <property type="project" value="UniProtKB-EC"/>
</dbReference>
<dbReference type="Gene3D" id="3.10.310.10">
    <property type="entry name" value="Diaminopimelate Epimerase, Chain A, domain 1"/>
    <property type="match status" value="2"/>
</dbReference>
<sequence>MEKIIYQVDAFTDKRFGGNPAGVVPDARGLTDQQMLKIAKEMNLSETAFVIPMKQDGVDYEVRFFTPEQEVDLCGHATIGTFYALAEKGYIEGKDGLFTIRQKTKAGILPVEIYFKNDKIDKVMMTQAQPEFLSHITDLKELAEIFGIDEADFGIGKQIFYPQGISTGLPDLMMPVKCLDVLKKLKPNKGKLIDFSNRNGLVGVHAFTLETEEKESFLACRNFAPAVGIDEEAATGTSNGALGAFLIRNNIVELKDGFTFTCEQGYYMDRPSKIVVKLEGNKDDFSVKVGGQAVITLEGVIIYA</sequence>
<dbReference type="PIRSF" id="PIRSF016184">
    <property type="entry name" value="PhzC_PhzF"/>
    <property type="match status" value="1"/>
</dbReference>
<dbReference type="InterPro" id="IPR003719">
    <property type="entry name" value="Phenazine_PhzF-like"/>
</dbReference>
<name>A0A841KXI8_9FIRM</name>
<dbReference type="Pfam" id="PF02567">
    <property type="entry name" value="PhzC-PhzF"/>
    <property type="match status" value="1"/>
</dbReference>